<accession>A0A9P8TR49</accession>
<dbReference type="SUPFAM" id="SSF64356">
    <property type="entry name" value="SNARE-like"/>
    <property type="match status" value="1"/>
</dbReference>
<gene>
    <name evidence="2" type="ORF">WICPIJ_001437</name>
</gene>
<protein>
    <submittedName>
        <fullName evidence="2">Uncharacterized protein</fullName>
    </submittedName>
</protein>
<dbReference type="InterPro" id="IPR011012">
    <property type="entry name" value="Longin-like_dom_sf"/>
</dbReference>
<dbReference type="OrthoDB" id="18320at2759"/>
<proteinExistence type="predicted"/>
<evidence type="ECO:0000313" key="2">
    <source>
        <dbReference type="EMBL" id="KAH3687576.1"/>
    </source>
</evidence>
<dbReference type="Proteomes" id="UP000774326">
    <property type="component" value="Unassembled WGS sequence"/>
</dbReference>
<feature type="region of interest" description="Disordered" evidence="1">
    <location>
        <begin position="33"/>
        <end position="59"/>
    </location>
</feature>
<name>A0A9P8TR49_WICPI</name>
<dbReference type="AlphaFoldDB" id="A0A9P8TR49"/>
<comment type="caution">
    <text evidence="2">The sequence shown here is derived from an EMBL/GenBank/DDBJ whole genome shotgun (WGS) entry which is preliminary data.</text>
</comment>
<reference evidence="2" key="1">
    <citation type="journal article" date="2021" name="Open Biol.">
        <title>Shared evolutionary footprints suggest mitochondrial oxidative damage underlies multiple complex I losses in fungi.</title>
        <authorList>
            <person name="Schikora-Tamarit M.A."/>
            <person name="Marcet-Houben M."/>
            <person name="Nosek J."/>
            <person name="Gabaldon T."/>
        </authorList>
    </citation>
    <scope>NUCLEOTIDE SEQUENCE</scope>
    <source>
        <strain evidence="2">CBS2887</strain>
    </source>
</reference>
<feature type="compositionally biased region" description="Polar residues" evidence="1">
    <location>
        <begin position="35"/>
        <end position="45"/>
    </location>
</feature>
<evidence type="ECO:0000256" key="1">
    <source>
        <dbReference type="SAM" id="MobiDB-lite"/>
    </source>
</evidence>
<reference evidence="2" key="2">
    <citation type="submission" date="2021-01" db="EMBL/GenBank/DDBJ databases">
        <authorList>
            <person name="Schikora-Tamarit M.A."/>
        </authorList>
    </citation>
    <scope>NUCLEOTIDE SEQUENCE</scope>
    <source>
        <strain evidence="2">CBS2887</strain>
    </source>
</reference>
<evidence type="ECO:0000313" key="3">
    <source>
        <dbReference type="Proteomes" id="UP000774326"/>
    </source>
</evidence>
<dbReference type="EMBL" id="JAEUBG010000730">
    <property type="protein sequence ID" value="KAH3687576.1"/>
    <property type="molecule type" value="Genomic_DNA"/>
</dbReference>
<organism evidence="2 3">
    <name type="scientific">Wickerhamomyces pijperi</name>
    <name type="common">Yeast</name>
    <name type="synonym">Pichia pijperi</name>
    <dbReference type="NCBI Taxonomy" id="599730"/>
    <lineage>
        <taxon>Eukaryota</taxon>
        <taxon>Fungi</taxon>
        <taxon>Dikarya</taxon>
        <taxon>Ascomycota</taxon>
        <taxon>Saccharomycotina</taxon>
        <taxon>Saccharomycetes</taxon>
        <taxon>Phaffomycetales</taxon>
        <taxon>Wickerhamomycetaceae</taxon>
        <taxon>Wickerhamomyces</taxon>
    </lineage>
</organism>
<dbReference type="Gene3D" id="3.30.450.70">
    <property type="match status" value="1"/>
</dbReference>
<sequence>MSRIYFVSIVSRDNKPVHIQPLSHLPGFLPLPITPLSSTDEQSNEPPLPPRPTDSQSSRFTKEELLKLHTLTNTTLDIFTSPSHSSSSHPANTPRLLFIQDGVLIYGMQTNTRTKFIVGVSENIRRGEDRDVWERDREIMRSRLSGLMKNIWGCYLGTVVLNPFNCIDTESPVVYKDSEYKGDIVKASERLRRSIDGVVRRFLQV</sequence>
<keyword evidence="3" id="KW-1185">Reference proteome</keyword>